<dbReference type="FunFam" id="3.40.50.720:FF:000084">
    <property type="entry name" value="Short-chain dehydrogenase reductase"/>
    <property type="match status" value="1"/>
</dbReference>
<accession>A0A2C8Z5Z5</accession>
<dbReference type="AlphaFoldDB" id="A0A2C8Z5Z5"/>
<keyword evidence="5" id="KW-1185">Reference proteome</keyword>
<dbReference type="GO" id="GO:0016491">
    <property type="term" value="F:oxidoreductase activity"/>
    <property type="evidence" value="ECO:0007669"/>
    <property type="project" value="UniProtKB-KW"/>
</dbReference>
<dbReference type="PRINTS" id="PR00080">
    <property type="entry name" value="SDRFAMILY"/>
</dbReference>
<evidence type="ECO:0000259" key="3">
    <source>
        <dbReference type="SMART" id="SM00822"/>
    </source>
</evidence>
<feature type="domain" description="Ketoreductase" evidence="3">
    <location>
        <begin position="15"/>
        <end position="201"/>
    </location>
</feature>
<evidence type="ECO:0000256" key="2">
    <source>
        <dbReference type="ARBA" id="ARBA00023002"/>
    </source>
</evidence>
<comment type="similarity">
    <text evidence="1">Belongs to the short-chain dehydrogenases/reductases (SDR) family.</text>
</comment>
<evidence type="ECO:0000313" key="5">
    <source>
        <dbReference type="Proteomes" id="UP000219440"/>
    </source>
</evidence>
<dbReference type="InterPro" id="IPR057326">
    <property type="entry name" value="KR_dom"/>
</dbReference>
<evidence type="ECO:0000313" key="4">
    <source>
        <dbReference type="EMBL" id="SOE59206.1"/>
    </source>
</evidence>
<dbReference type="InterPro" id="IPR002347">
    <property type="entry name" value="SDR_fam"/>
</dbReference>
<dbReference type="CDD" id="cd05233">
    <property type="entry name" value="SDR_c"/>
    <property type="match status" value="1"/>
</dbReference>
<reference evidence="4 5" key="1">
    <citation type="submission" date="2017-09" db="EMBL/GenBank/DDBJ databases">
        <authorList>
            <person name="Ehlers B."/>
            <person name="Leendertz F.H."/>
        </authorList>
    </citation>
    <scope>NUCLEOTIDE SEQUENCE [LARGE SCALE GENOMIC DNA]</scope>
    <source>
        <strain evidence="4 5">CGMCC 1.05381</strain>
    </source>
</reference>
<dbReference type="PRINTS" id="PR00081">
    <property type="entry name" value="GDHRDH"/>
</dbReference>
<dbReference type="Gene3D" id="3.40.50.720">
    <property type="entry name" value="NAD(P)-binding Rossmann-like Domain"/>
    <property type="match status" value="1"/>
</dbReference>
<protein>
    <submittedName>
        <fullName evidence="4">NAD(P)-dependent dehydrogenase, short-chain alcohol dehydrogenase family</fullName>
    </submittedName>
</protein>
<dbReference type="InterPro" id="IPR036291">
    <property type="entry name" value="NAD(P)-bd_dom_sf"/>
</dbReference>
<dbReference type="SUPFAM" id="SSF51735">
    <property type="entry name" value="NAD(P)-binding Rossmann-fold domains"/>
    <property type="match status" value="1"/>
</dbReference>
<dbReference type="PANTHER" id="PTHR43639">
    <property type="entry name" value="OXIDOREDUCTASE, SHORT-CHAIN DEHYDROGENASE/REDUCTASE FAMILY (AFU_ORTHOLOGUE AFUA_5G02870)"/>
    <property type="match status" value="1"/>
</dbReference>
<gene>
    <name evidence="4" type="ORF">SAMN06296378_0901</name>
</gene>
<dbReference type="InterPro" id="IPR020904">
    <property type="entry name" value="Sc_DH/Rdtase_CS"/>
</dbReference>
<evidence type="ECO:0000256" key="1">
    <source>
        <dbReference type="ARBA" id="ARBA00006484"/>
    </source>
</evidence>
<dbReference type="Proteomes" id="UP000219440">
    <property type="component" value="Unassembled WGS sequence"/>
</dbReference>
<dbReference type="PANTHER" id="PTHR43639:SF1">
    <property type="entry name" value="SHORT-CHAIN DEHYDROGENASE_REDUCTASE FAMILY PROTEIN"/>
    <property type="match status" value="1"/>
</dbReference>
<dbReference type="EMBL" id="OCST01000002">
    <property type="protein sequence ID" value="SOE59206.1"/>
    <property type="molecule type" value="Genomic_DNA"/>
</dbReference>
<dbReference type="PROSITE" id="PS00061">
    <property type="entry name" value="ADH_SHORT"/>
    <property type="match status" value="1"/>
</dbReference>
<keyword evidence="2" id="KW-0560">Oxidoreductase</keyword>
<organism evidence="4 5">
    <name type="scientific">Salinibacterium xinjiangense</name>
    <dbReference type="NCBI Taxonomy" id="386302"/>
    <lineage>
        <taxon>Bacteria</taxon>
        <taxon>Bacillati</taxon>
        <taxon>Actinomycetota</taxon>
        <taxon>Actinomycetes</taxon>
        <taxon>Micrococcales</taxon>
        <taxon>Microbacteriaceae</taxon>
        <taxon>Salinibacterium</taxon>
    </lineage>
</organism>
<sequence>MTNESVQSGPHGTKQLALITGGLGDIGRAIANSLARDGFDCLLVDVVDPEVGIAQSAEIAASADVGPESLTYAQCDVRNAAALETLISGLPRLDVAVVNAGVVQSSPFLTISADSWERQIGINLTGAFFTAQSATRKMAADDRSGLVIFMSSWVASRPWPEIAAYSASKAALDQLMRQIAMELAPLKIRAMSIAPGIVRAGMARDQLENEPQYAARVSRSIPLGEPQQAQDIADAVAFLASPRAKTMTGSVLLVDAGCSLGAAE</sequence>
<name>A0A2C8Z5Z5_9MICO</name>
<proteinExistence type="inferred from homology"/>
<dbReference type="Pfam" id="PF13561">
    <property type="entry name" value="adh_short_C2"/>
    <property type="match status" value="1"/>
</dbReference>
<dbReference type="RefSeq" id="WP_179691790.1">
    <property type="nucleotide sequence ID" value="NZ_BMLC01000001.1"/>
</dbReference>
<dbReference type="SMART" id="SM00822">
    <property type="entry name" value="PKS_KR"/>
    <property type="match status" value="1"/>
</dbReference>